<dbReference type="AlphaFoldDB" id="A0A9W9X5C9"/>
<evidence type="ECO:0000313" key="2">
    <source>
        <dbReference type="Proteomes" id="UP001148312"/>
    </source>
</evidence>
<dbReference type="Proteomes" id="UP001148312">
    <property type="component" value="Unassembled WGS sequence"/>
</dbReference>
<proteinExistence type="predicted"/>
<keyword evidence="2" id="KW-1185">Reference proteome</keyword>
<accession>A0A9W9X5C9</accession>
<comment type="caution">
    <text evidence="1">The sequence shown here is derived from an EMBL/GenBank/DDBJ whole genome shotgun (WGS) entry which is preliminary data.</text>
</comment>
<sequence>MWPLEARGRELEDMVKAVSWKKEEREVEGGHGLNTFVGRREGLGSSENGLGFEPTGVKPDDYGALVYAGGGMYEYAAAKCCGENGRFEEQQELYCPHNKIWVLRSVKCGTTID</sequence>
<dbReference type="EMBL" id="JAPWDQ010000006">
    <property type="protein sequence ID" value="KAJ5483930.1"/>
    <property type="molecule type" value="Genomic_DNA"/>
</dbReference>
<reference evidence="1" key="1">
    <citation type="submission" date="2022-12" db="EMBL/GenBank/DDBJ databases">
        <authorList>
            <person name="Petersen C."/>
        </authorList>
    </citation>
    <scope>NUCLEOTIDE SEQUENCE</scope>
    <source>
        <strain evidence="1">IBT 30728</strain>
    </source>
</reference>
<name>A0A9W9X5C9_9EURO</name>
<dbReference type="GeneID" id="81625577"/>
<reference evidence="1" key="2">
    <citation type="journal article" date="2023" name="IMA Fungus">
        <title>Comparative genomic study of the Penicillium genus elucidates a diverse pangenome and 15 lateral gene transfer events.</title>
        <authorList>
            <person name="Petersen C."/>
            <person name="Sorensen T."/>
            <person name="Nielsen M.R."/>
            <person name="Sondergaard T.E."/>
            <person name="Sorensen J.L."/>
            <person name="Fitzpatrick D.A."/>
            <person name="Frisvad J.C."/>
            <person name="Nielsen K.L."/>
        </authorList>
    </citation>
    <scope>NUCLEOTIDE SEQUENCE</scope>
    <source>
        <strain evidence="1">IBT 30728</strain>
    </source>
</reference>
<organism evidence="1 2">
    <name type="scientific">Penicillium diatomitis</name>
    <dbReference type="NCBI Taxonomy" id="2819901"/>
    <lineage>
        <taxon>Eukaryota</taxon>
        <taxon>Fungi</taxon>
        <taxon>Dikarya</taxon>
        <taxon>Ascomycota</taxon>
        <taxon>Pezizomycotina</taxon>
        <taxon>Eurotiomycetes</taxon>
        <taxon>Eurotiomycetidae</taxon>
        <taxon>Eurotiales</taxon>
        <taxon>Aspergillaceae</taxon>
        <taxon>Penicillium</taxon>
    </lineage>
</organism>
<protein>
    <submittedName>
        <fullName evidence="1">Uncharacterized protein</fullName>
    </submittedName>
</protein>
<dbReference type="RefSeq" id="XP_056789200.1">
    <property type="nucleotide sequence ID" value="XM_056935328.1"/>
</dbReference>
<evidence type="ECO:0000313" key="1">
    <source>
        <dbReference type="EMBL" id="KAJ5483930.1"/>
    </source>
</evidence>
<gene>
    <name evidence="1" type="ORF">N7539_005726</name>
</gene>